<gene>
    <name evidence="7" type="ORF">DWY96_14125</name>
</gene>
<dbReference type="InterPro" id="IPR046358">
    <property type="entry name" value="Flagellin_C"/>
</dbReference>
<dbReference type="Pfam" id="PF00700">
    <property type="entry name" value="Flagellin_C"/>
    <property type="match status" value="1"/>
</dbReference>
<feature type="domain" description="Flagellin C-terminal" evidence="6">
    <location>
        <begin position="412"/>
        <end position="496"/>
    </location>
</feature>
<name>A0A412B2E8_9FIRM</name>
<accession>A0A412B2E8</accession>
<evidence type="ECO:0000256" key="2">
    <source>
        <dbReference type="ARBA" id="ARBA00020110"/>
    </source>
</evidence>
<dbReference type="Gene3D" id="2.170.280.10">
    <property type="entry name" value="f41 fragment of flagellin, middle domain"/>
    <property type="match status" value="1"/>
</dbReference>
<dbReference type="PANTHER" id="PTHR42792">
    <property type="entry name" value="FLAGELLIN"/>
    <property type="match status" value="1"/>
</dbReference>
<comment type="similarity">
    <text evidence="1 4">Belongs to the bacterial flagellin family.</text>
</comment>
<evidence type="ECO:0000256" key="4">
    <source>
        <dbReference type="RuleBase" id="RU362073"/>
    </source>
</evidence>
<dbReference type="Gene3D" id="1.20.1330.10">
    <property type="entry name" value="f41 fragment of flagellin, N-terminal domain"/>
    <property type="match status" value="1"/>
</dbReference>
<organism evidence="7 8">
    <name type="scientific">Roseburia inulinivorans</name>
    <dbReference type="NCBI Taxonomy" id="360807"/>
    <lineage>
        <taxon>Bacteria</taxon>
        <taxon>Bacillati</taxon>
        <taxon>Bacillota</taxon>
        <taxon>Clostridia</taxon>
        <taxon>Lachnospirales</taxon>
        <taxon>Lachnospiraceae</taxon>
        <taxon>Roseburia</taxon>
    </lineage>
</organism>
<dbReference type="Proteomes" id="UP000283738">
    <property type="component" value="Unassembled WGS sequence"/>
</dbReference>
<dbReference type="SUPFAM" id="SSF64518">
    <property type="entry name" value="Phase 1 flagellin"/>
    <property type="match status" value="1"/>
</dbReference>
<keyword evidence="4" id="KW-0964">Secreted</keyword>
<evidence type="ECO:0000256" key="1">
    <source>
        <dbReference type="ARBA" id="ARBA00005709"/>
    </source>
</evidence>
<proteinExistence type="inferred from homology"/>
<feature type="domain" description="Flagellin N-terminal" evidence="5">
    <location>
        <begin position="3"/>
        <end position="139"/>
    </location>
</feature>
<dbReference type="RefSeq" id="WP_118111784.1">
    <property type="nucleotide sequence ID" value="NZ_QRTF01000039.1"/>
</dbReference>
<evidence type="ECO:0000259" key="6">
    <source>
        <dbReference type="Pfam" id="PF00700"/>
    </source>
</evidence>
<dbReference type="AlphaFoldDB" id="A0A412B2E8"/>
<keyword evidence="7" id="KW-0969">Cilium</keyword>
<dbReference type="InterPro" id="IPR042187">
    <property type="entry name" value="Flagellin_C_sub2"/>
</dbReference>
<dbReference type="EMBL" id="QRTF01000039">
    <property type="protein sequence ID" value="RGQ46029.1"/>
    <property type="molecule type" value="Genomic_DNA"/>
</dbReference>
<keyword evidence="7" id="KW-0966">Cell projection</keyword>
<dbReference type="InterPro" id="IPR001492">
    <property type="entry name" value="Flagellin"/>
</dbReference>
<dbReference type="GO" id="GO:0005198">
    <property type="term" value="F:structural molecule activity"/>
    <property type="evidence" value="ECO:0007669"/>
    <property type="project" value="UniProtKB-UniRule"/>
</dbReference>
<evidence type="ECO:0000313" key="7">
    <source>
        <dbReference type="EMBL" id="RGQ46029.1"/>
    </source>
</evidence>
<reference evidence="7 8" key="1">
    <citation type="submission" date="2018-08" db="EMBL/GenBank/DDBJ databases">
        <title>A genome reference for cultivated species of the human gut microbiota.</title>
        <authorList>
            <person name="Zou Y."/>
            <person name="Xue W."/>
            <person name="Luo G."/>
        </authorList>
    </citation>
    <scope>NUCLEOTIDE SEQUENCE [LARGE SCALE GENOMIC DNA]</scope>
    <source>
        <strain evidence="7 8">AF28-15</strain>
    </source>
</reference>
<evidence type="ECO:0000259" key="5">
    <source>
        <dbReference type="Pfam" id="PF00669"/>
    </source>
</evidence>
<dbReference type="Pfam" id="PF00669">
    <property type="entry name" value="Flagellin_N"/>
    <property type="match status" value="1"/>
</dbReference>
<keyword evidence="3 4" id="KW-0975">Bacterial flagellum</keyword>
<dbReference type="InterPro" id="IPR001029">
    <property type="entry name" value="Flagellin_N"/>
</dbReference>
<dbReference type="Gene3D" id="6.10.10.10">
    <property type="entry name" value="Flagellar export chaperone, C-terminal domain"/>
    <property type="match status" value="1"/>
</dbReference>
<dbReference type="GO" id="GO:0005576">
    <property type="term" value="C:extracellular region"/>
    <property type="evidence" value="ECO:0007669"/>
    <property type="project" value="UniProtKB-SubCell"/>
</dbReference>
<dbReference type="Gene3D" id="2.30.220.10">
    <property type="entry name" value="f41 fragment of flagellin, C-terminal domain"/>
    <property type="match status" value="1"/>
</dbReference>
<evidence type="ECO:0000256" key="3">
    <source>
        <dbReference type="ARBA" id="ARBA00023143"/>
    </source>
</evidence>
<comment type="function">
    <text evidence="4">Flagellin is the subunit protein which polymerizes to form the filaments of bacterial flagella.</text>
</comment>
<dbReference type="PRINTS" id="PR00207">
    <property type="entry name" value="FLAGELLIN"/>
</dbReference>
<comment type="subcellular location">
    <subcellularLocation>
        <location evidence="4">Secreted</location>
    </subcellularLocation>
    <subcellularLocation>
        <location evidence="4">Bacterial flagellum</location>
    </subcellularLocation>
</comment>
<protein>
    <recommendedName>
        <fullName evidence="2 4">Flagellin</fullName>
    </recommendedName>
</protein>
<dbReference type="GO" id="GO:0009288">
    <property type="term" value="C:bacterial-type flagellum"/>
    <property type="evidence" value="ECO:0007669"/>
    <property type="project" value="UniProtKB-SubCell"/>
</dbReference>
<comment type="caution">
    <text evidence="7">The sequence shown here is derived from an EMBL/GenBank/DDBJ whole genome shotgun (WGS) entry which is preliminary data.</text>
</comment>
<keyword evidence="7" id="KW-0282">Flagellum</keyword>
<dbReference type="PANTHER" id="PTHR42792:SF2">
    <property type="entry name" value="FLAGELLIN"/>
    <property type="match status" value="1"/>
</dbReference>
<evidence type="ECO:0000313" key="8">
    <source>
        <dbReference type="Proteomes" id="UP000283738"/>
    </source>
</evidence>
<sequence length="497" mass="53376">MRINNNMSAVITNKQLLRTENNLTKSMERLSSGLKINHAKDNPAGMAISNKMQAQIDALDRASSNASDGTSVLQIADGALNETSAILQRMRELSVQAANGTNSLEDKQAIQDEIEALKDEVNRISKDTEYNSKSLLDGSLDTRVYTDNANVSRVNVSDYVNPGKYELEITEAAAKAKAASTANTIKSDDAANKIGVSGTVSINGYGVDIDKDDTMAAVFEKLRAAAEVGEAELVTDKTNQNEFQGFQAARYGSTVPLVLTFSGKDGTTSEDFAKKLGYAADLTKNPDTGDMVYDASKQDATRGKDAQIALSAGTAIAGTTDTSIFSSTATVATDGNRVTITDRDGFSMSFLAKEGKTGKTVFDVTDIGNMTLHIGANEHQNMDVRIQEISCETLYIDDLDVTTVTGADRAISALDDAIAMVSDARSKIGAYENRLEYATSSLDTFEENMTDAMSRLTDVDMAEEMTNYTQYNVLQQAGVSVLSQANDLPQNVLSLLQ</sequence>